<keyword evidence="1 2" id="KW-0224">Dipeptidase</keyword>
<dbReference type="EMBL" id="QWIN01001207">
    <property type="protein sequence ID" value="RMY43289.1"/>
    <property type="molecule type" value="Genomic_DNA"/>
</dbReference>
<sequence length="158" mass="17839">MTARLSGKLETGSTVVIPSYHTNNCMHATRRHMYEGRLERGEAHNLDDQALEVRQLTIGMEGDSERGKQQRLDQAERIGRDYVGLGSDFDDVASVIPGLEEVHSALLKAILNRGATEEQLRKAAGEDMMRVWQRLEDIGCRFQSEGMLPVEDIWEGRQ</sequence>
<evidence type="ECO:0000313" key="3">
    <source>
        <dbReference type="EMBL" id="RMY43289.1"/>
    </source>
</evidence>
<gene>
    <name evidence="3" type="ORF">D0865_11358</name>
</gene>
<evidence type="ECO:0000313" key="4">
    <source>
        <dbReference type="Proteomes" id="UP000270230"/>
    </source>
</evidence>
<reference evidence="3 4" key="1">
    <citation type="journal article" date="2018" name="BMC Genomics">
        <title>Genomic evidence for intraspecific hybridization in a clonal and extremely halotolerant yeast.</title>
        <authorList>
            <person name="Gostincar C."/>
            <person name="Stajich J.E."/>
            <person name="Zupancic J."/>
            <person name="Zalar P."/>
            <person name="Gunde-Cimerman N."/>
        </authorList>
    </citation>
    <scope>NUCLEOTIDE SEQUENCE [LARGE SCALE GENOMIC DNA]</scope>
    <source>
        <strain evidence="3 4">EXF-151</strain>
    </source>
</reference>
<proteinExistence type="inferred from homology"/>
<comment type="caution">
    <text evidence="3">The sequence shown here is derived from an EMBL/GenBank/DDBJ whole genome shotgun (WGS) entry which is preliminary data.</text>
</comment>
<dbReference type="InterPro" id="IPR032466">
    <property type="entry name" value="Metal_Hydrolase"/>
</dbReference>
<evidence type="ECO:0000256" key="1">
    <source>
        <dbReference type="ARBA" id="ARBA00022997"/>
    </source>
</evidence>
<keyword evidence="2" id="KW-0378">Hydrolase</keyword>
<dbReference type="PANTHER" id="PTHR10443">
    <property type="entry name" value="MICROSOMAL DIPEPTIDASE"/>
    <property type="match status" value="1"/>
</dbReference>
<organism evidence="3 4">
    <name type="scientific">Hortaea werneckii</name>
    <name type="common">Black yeast</name>
    <name type="synonym">Cladosporium werneckii</name>
    <dbReference type="NCBI Taxonomy" id="91943"/>
    <lineage>
        <taxon>Eukaryota</taxon>
        <taxon>Fungi</taxon>
        <taxon>Dikarya</taxon>
        <taxon>Ascomycota</taxon>
        <taxon>Pezizomycotina</taxon>
        <taxon>Dothideomycetes</taxon>
        <taxon>Dothideomycetidae</taxon>
        <taxon>Mycosphaerellales</taxon>
        <taxon>Teratosphaeriaceae</taxon>
        <taxon>Hortaea</taxon>
    </lineage>
</organism>
<protein>
    <recommendedName>
        <fullName evidence="2">Dipeptidase</fullName>
        <ecNumber evidence="2">3.4.13.19</ecNumber>
    </recommendedName>
</protein>
<keyword evidence="2" id="KW-0479">Metal-binding</keyword>
<comment type="cofactor">
    <cofactor evidence="2">
        <name>Zn(2+)</name>
        <dbReference type="ChEBI" id="CHEBI:29105"/>
    </cofactor>
</comment>
<dbReference type="Pfam" id="PF01244">
    <property type="entry name" value="Peptidase_M19"/>
    <property type="match status" value="1"/>
</dbReference>
<dbReference type="OrthoDB" id="445695at2759"/>
<dbReference type="AlphaFoldDB" id="A0A3M7BU85"/>
<evidence type="ECO:0000256" key="2">
    <source>
        <dbReference type="RuleBase" id="RU341113"/>
    </source>
</evidence>
<dbReference type="EC" id="3.4.13.19" evidence="2"/>
<dbReference type="SUPFAM" id="SSF51556">
    <property type="entry name" value="Metallo-dependent hydrolases"/>
    <property type="match status" value="1"/>
</dbReference>
<name>A0A3M7BU85_HORWE</name>
<comment type="catalytic activity">
    <reaction evidence="2">
        <text>an L-aminoacyl-L-amino acid + H2O = 2 an L-alpha-amino acid</text>
        <dbReference type="Rhea" id="RHEA:48940"/>
        <dbReference type="ChEBI" id="CHEBI:15377"/>
        <dbReference type="ChEBI" id="CHEBI:59869"/>
        <dbReference type="ChEBI" id="CHEBI:77460"/>
        <dbReference type="EC" id="3.4.13.19"/>
    </reaction>
</comment>
<dbReference type="PROSITE" id="PS51365">
    <property type="entry name" value="RENAL_DIPEPTIDASE_2"/>
    <property type="match status" value="1"/>
</dbReference>
<dbReference type="Gene3D" id="3.20.20.140">
    <property type="entry name" value="Metal-dependent hydrolases"/>
    <property type="match status" value="1"/>
</dbReference>
<dbReference type="GO" id="GO:0070573">
    <property type="term" value="F:metallodipeptidase activity"/>
    <property type="evidence" value="ECO:0007669"/>
    <property type="project" value="InterPro"/>
</dbReference>
<dbReference type="Proteomes" id="UP000270230">
    <property type="component" value="Unassembled WGS sequence"/>
</dbReference>
<dbReference type="InterPro" id="IPR008257">
    <property type="entry name" value="Pept_M19"/>
</dbReference>
<accession>A0A3M7BU85</accession>
<dbReference type="GO" id="GO:0006508">
    <property type="term" value="P:proteolysis"/>
    <property type="evidence" value="ECO:0007669"/>
    <property type="project" value="UniProtKB-KW"/>
</dbReference>
<dbReference type="PANTHER" id="PTHR10443:SF12">
    <property type="entry name" value="DIPEPTIDASE"/>
    <property type="match status" value="1"/>
</dbReference>
<dbReference type="GO" id="GO:0046872">
    <property type="term" value="F:metal ion binding"/>
    <property type="evidence" value="ECO:0007669"/>
    <property type="project" value="UniProtKB-UniRule"/>
</dbReference>
<keyword evidence="2" id="KW-0862">Zinc</keyword>
<dbReference type="VEuPathDB" id="FungiDB:BTJ68_04700"/>
<keyword evidence="2" id="KW-0482">Metalloprotease</keyword>
<comment type="similarity">
    <text evidence="2">Belongs to the metallo-dependent hydrolases superfamily. Peptidase M19 family.</text>
</comment>
<keyword evidence="2" id="KW-0645">Protease</keyword>